<dbReference type="PANTHER" id="PTHR33699">
    <property type="entry name" value="EXPRESSED PROTEIN"/>
    <property type="match status" value="1"/>
</dbReference>
<proteinExistence type="predicted"/>
<evidence type="ECO:0000313" key="2">
    <source>
        <dbReference type="EMBL" id="RLN28759.1"/>
    </source>
</evidence>
<evidence type="ECO:0000313" key="3">
    <source>
        <dbReference type="Proteomes" id="UP000275267"/>
    </source>
</evidence>
<feature type="compositionally biased region" description="Low complexity" evidence="1">
    <location>
        <begin position="144"/>
        <end position="173"/>
    </location>
</feature>
<feature type="compositionally biased region" description="Basic residues" evidence="1">
    <location>
        <begin position="196"/>
        <end position="211"/>
    </location>
</feature>
<dbReference type="Proteomes" id="UP000275267">
    <property type="component" value="Unassembled WGS sequence"/>
</dbReference>
<keyword evidence="3" id="KW-1185">Reference proteome</keyword>
<feature type="region of interest" description="Disordered" evidence="1">
    <location>
        <begin position="90"/>
        <end position="212"/>
    </location>
</feature>
<dbReference type="AlphaFoldDB" id="A0A3L6SWG2"/>
<dbReference type="STRING" id="4540.A0A3L6SWG2"/>
<comment type="caution">
    <text evidence="2">The sequence shown here is derived from an EMBL/GenBank/DDBJ whole genome shotgun (WGS) entry which is preliminary data.</text>
</comment>
<sequence length="227" mass="24636">MNRPPARDGGGGDAKLAFTPPCMPRCRPPHLPPGSPQCAGKARRRRVPAFGEWNYYYYSGDLAAPPAVLAASAAEWCAAAAPELEASSDVWFKYSPPPPTSRRKVRRPATEEMYDGMSYGGGKRGLHQHRRAATPAWTSSSDTAVAPPSSVARAPAGKGKPAAGAARARVVRPVDTDLYQVPPPEFLPGDDDEPRRRRRKEAKRKKKKASRRSLWAGCFGFNCVPAE</sequence>
<gene>
    <name evidence="2" type="ORF">C2845_PM05G19980</name>
</gene>
<dbReference type="PANTHER" id="PTHR33699:SF1">
    <property type="entry name" value="OS12G0418200 PROTEIN"/>
    <property type="match status" value="1"/>
</dbReference>
<organism evidence="2 3">
    <name type="scientific">Panicum miliaceum</name>
    <name type="common">Proso millet</name>
    <name type="synonym">Broomcorn millet</name>
    <dbReference type="NCBI Taxonomy" id="4540"/>
    <lineage>
        <taxon>Eukaryota</taxon>
        <taxon>Viridiplantae</taxon>
        <taxon>Streptophyta</taxon>
        <taxon>Embryophyta</taxon>
        <taxon>Tracheophyta</taxon>
        <taxon>Spermatophyta</taxon>
        <taxon>Magnoliopsida</taxon>
        <taxon>Liliopsida</taxon>
        <taxon>Poales</taxon>
        <taxon>Poaceae</taxon>
        <taxon>PACMAD clade</taxon>
        <taxon>Panicoideae</taxon>
        <taxon>Panicodae</taxon>
        <taxon>Paniceae</taxon>
        <taxon>Panicinae</taxon>
        <taxon>Panicum</taxon>
        <taxon>Panicum sect. Panicum</taxon>
    </lineage>
</organism>
<dbReference type="OrthoDB" id="679810at2759"/>
<reference evidence="3" key="1">
    <citation type="journal article" date="2019" name="Nat. Commun.">
        <title>The genome of broomcorn millet.</title>
        <authorList>
            <person name="Zou C."/>
            <person name="Miki D."/>
            <person name="Li D."/>
            <person name="Tang Q."/>
            <person name="Xiao L."/>
            <person name="Rajput S."/>
            <person name="Deng P."/>
            <person name="Jia W."/>
            <person name="Huang R."/>
            <person name="Zhang M."/>
            <person name="Sun Y."/>
            <person name="Hu J."/>
            <person name="Fu X."/>
            <person name="Schnable P.S."/>
            <person name="Li F."/>
            <person name="Zhang H."/>
            <person name="Feng B."/>
            <person name="Zhu X."/>
            <person name="Liu R."/>
            <person name="Schnable J.C."/>
            <person name="Zhu J.-K."/>
            <person name="Zhang H."/>
        </authorList>
    </citation>
    <scope>NUCLEOTIDE SEQUENCE [LARGE SCALE GENOMIC DNA]</scope>
</reference>
<dbReference type="EMBL" id="PQIB02000003">
    <property type="protein sequence ID" value="RLN28759.1"/>
    <property type="molecule type" value="Genomic_DNA"/>
</dbReference>
<evidence type="ECO:0000256" key="1">
    <source>
        <dbReference type="SAM" id="MobiDB-lite"/>
    </source>
</evidence>
<accession>A0A3L6SWG2</accession>
<protein>
    <submittedName>
        <fullName evidence="2">Uncharacterized protein</fullName>
    </submittedName>
</protein>
<name>A0A3L6SWG2_PANMI</name>